<dbReference type="PANTHER" id="PTHR46268">
    <property type="entry name" value="STRESS RESPONSE PROTEIN NHAX"/>
    <property type="match status" value="1"/>
</dbReference>
<proteinExistence type="inferred from homology"/>
<keyword evidence="4" id="KW-1185">Reference proteome</keyword>
<feature type="domain" description="UspA" evidence="2">
    <location>
        <begin position="148"/>
        <end position="285"/>
    </location>
</feature>
<evidence type="ECO:0000256" key="1">
    <source>
        <dbReference type="ARBA" id="ARBA00008791"/>
    </source>
</evidence>
<dbReference type="Pfam" id="PF00582">
    <property type="entry name" value="Usp"/>
    <property type="match status" value="2"/>
</dbReference>
<dbReference type="PANTHER" id="PTHR46268:SF6">
    <property type="entry name" value="UNIVERSAL STRESS PROTEIN UP12"/>
    <property type="match status" value="1"/>
</dbReference>
<feature type="domain" description="UspA" evidence="2">
    <location>
        <begin position="11"/>
        <end position="141"/>
    </location>
</feature>
<dbReference type="InterPro" id="IPR014729">
    <property type="entry name" value="Rossmann-like_a/b/a_fold"/>
</dbReference>
<evidence type="ECO:0000313" key="3">
    <source>
        <dbReference type="EMBL" id="SDZ62400.1"/>
    </source>
</evidence>
<dbReference type="InterPro" id="IPR006016">
    <property type="entry name" value="UspA"/>
</dbReference>
<dbReference type="AlphaFoldDB" id="A0A1H3UJ09"/>
<dbReference type="EMBL" id="FNQB01000004">
    <property type="protein sequence ID" value="SDZ62400.1"/>
    <property type="molecule type" value="Genomic_DNA"/>
</dbReference>
<dbReference type="SUPFAM" id="SSF52402">
    <property type="entry name" value="Adenine nucleotide alpha hydrolases-like"/>
    <property type="match status" value="2"/>
</dbReference>
<organism evidence="3 4">
    <name type="scientific">Asanoa ishikariensis</name>
    <dbReference type="NCBI Taxonomy" id="137265"/>
    <lineage>
        <taxon>Bacteria</taxon>
        <taxon>Bacillati</taxon>
        <taxon>Actinomycetota</taxon>
        <taxon>Actinomycetes</taxon>
        <taxon>Micromonosporales</taxon>
        <taxon>Micromonosporaceae</taxon>
        <taxon>Asanoa</taxon>
    </lineage>
</organism>
<sequence>MSTVAHTVDNREIVVGTDGSPCATAAVRWAAEEAALREVPLRVLLAHDTGPRFGGEPGLHPEQVDAILDAGADAARRVDRDLDVRPQQVVGWAVPALLNAAGGAGMLVVGSRGHGGFASLLLGSVCQQVASRAPCAVAMVREGVHAGPVVVGSDGSEPARGALAVGFRLADERHAPLLAVRAYYPPTPPLGYGYQSLVHAVGDLDQATADRLAGDLRPWRQRYPTVRVDTAVVHGSAAGALVEQSRDALAVVVGSHGRGRVTGALHGSVGPHLLRHARCPVMVTHERQRAAVT</sequence>
<dbReference type="InterPro" id="IPR006015">
    <property type="entry name" value="Universal_stress_UspA"/>
</dbReference>
<protein>
    <submittedName>
        <fullName evidence="3">Nucleotide-binding universal stress protein, UspA family</fullName>
    </submittedName>
</protein>
<comment type="similarity">
    <text evidence="1">Belongs to the universal stress protein A family.</text>
</comment>
<dbReference type="PRINTS" id="PR01438">
    <property type="entry name" value="UNVRSLSTRESS"/>
</dbReference>
<dbReference type="Proteomes" id="UP000199632">
    <property type="component" value="Unassembled WGS sequence"/>
</dbReference>
<evidence type="ECO:0000259" key="2">
    <source>
        <dbReference type="Pfam" id="PF00582"/>
    </source>
</evidence>
<gene>
    <name evidence="3" type="ORF">SAMN05421684_7452</name>
</gene>
<name>A0A1H3UJ09_9ACTN</name>
<accession>A0A1H3UJ09</accession>
<evidence type="ECO:0000313" key="4">
    <source>
        <dbReference type="Proteomes" id="UP000199632"/>
    </source>
</evidence>
<dbReference type="Gene3D" id="3.40.50.620">
    <property type="entry name" value="HUPs"/>
    <property type="match status" value="2"/>
</dbReference>
<reference evidence="4" key="1">
    <citation type="submission" date="2016-10" db="EMBL/GenBank/DDBJ databases">
        <authorList>
            <person name="Varghese N."/>
            <person name="Submissions S."/>
        </authorList>
    </citation>
    <scope>NUCLEOTIDE SEQUENCE [LARGE SCALE GENOMIC DNA]</scope>
    <source>
        <strain evidence="4">DSM 44718</strain>
    </source>
</reference>
<dbReference type="RefSeq" id="WP_176985253.1">
    <property type="nucleotide sequence ID" value="NZ_BOND01000005.1"/>
</dbReference>
<dbReference type="STRING" id="137265.SAMN05421684_7452"/>